<proteinExistence type="predicted"/>
<protein>
    <submittedName>
        <fullName evidence="2">Uncharacterized protein</fullName>
    </submittedName>
</protein>
<sequence>MTGGSSESVASDGSHEQHTRNVANVMDVMIGRERQTKAIPDTIESNFAPVEILGRSFNPVRHQVLVPSYESVPRRFEKPRSSDHLVPREIPLRSDKRSSKLLLPTPSSTSFTKNLVSSSASDSEDEPLSMATKKRKMHSPKSSIKRGYDRVSSSANNSEDETPLMVLKKRRVQESSARNRKPSVENAVLESIGGDQIRRIGDDRQQRAPSKPKLSRPRFLSDNFESTMTFFDSNGNMLFDPNYFLKPRVPLDWSFDFPTHSLTTSTQLLTNSLDYGTFSEEGTIHRSTPPKLPFLKLWDTSMERRITQHPVNVTRCADKDAKDLPLEQWIWGDMHFMDASIPGVYFYVRIHNEGPLLELHEKFGFSSKIMKVLKFTDLQAYTIRSSLINNAVHQFVAYVHFDPKATEIASEAITLKFSNKCKPEDYELLVSLLRSNLRDNSGPHSRA</sequence>
<dbReference type="EMBL" id="KQ086067">
    <property type="protein sequence ID" value="KLO09079.1"/>
    <property type="molecule type" value="Genomic_DNA"/>
</dbReference>
<evidence type="ECO:0000256" key="1">
    <source>
        <dbReference type="SAM" id="MobiDB-lite"/>
    </source>
</evidence>
<dbReference type="InParanoid" id="A0A0H2RBA3"/>
<feature type="compositionally biased region" description="Basic and acidic residues" evidence="1">
    <location>
        <begin position="74"/>
        <end position="98"/>
    </location>
</feature>
<feature type="compositionally biased region" description="Polar residues" evidence="1">
    <location>
        <begin position="1"/>
        <end position="11"/>
    </location>
</feature>
<feature type="region of interest" description="Disordered" evidence="1">
    <location>
        <begin position="74"/>
        <end position="219"/>
    </location>
</feature>
<feature type="region of interest" description="Disordered" evidence="1">
    <location>
        <begin position="1"/>
        <end position="21"/>
    </location>
</feature>
<feature type="compositionally biased region" description="Low complexity" evidence="1">
    <location>
        <begin position="100"/>
        <end position="113"/>
    </location>
</feature>
<dbReference type="Proteomes" id="UP000053477">
    <property type="component" value="Unassembled WGS sequence"/>
</dbReference>
<accession>A0A0H2RBA3</accession>
<dbReference type="AlphaFoldDB" id="A0A0H2RBA3"/>
<reference evidence="2 3" key="1">
    <citation type="submission" date="2015-04" db="EMBL/GenBank/DDBJ databases">
        <title>Complete genome sequence of Schizopora paradoxa KUC8140, a cosmopolitan wood degrader in East Asia.</title>
        <authorList>
            <consortium name="DOE Joint Genome Institute"/>
            <person name="Min B."/>
            <person name="Park H."/>
            <person name="Jang Y."/>
            <person name="Kim J.-J."/>
            <person name="Kim K.H."/>
            <person name="Pangilinan J."/>
            <person name="Lipzen A."/>
            <person name="Riley R."/>
            <person name="Grigoriev I.V."/>
            <person name="Spatafora J.W."/>
            <person name="Choi I.-G."/>
        </authorList>
    </citation>
    <scope>NUCLEOTIDE SEQUENCE [LARGE SCALE GENOMIC DNA]</scope>
    <source>
        <strain evidence="2 3">KUC8140</strain>
    </source>
</reference>
<evidence type="ECO:0000313" key="2">
    <source>
        <dbReference type="EMBL" id="KLO09079.1"/>
    </source>
</evidence>
<name>A0A0H2RBA3_9AGAM</name>
<evidence type="ECO:0000313" key="3">
    <source>
        <dbReference type="Proteomes" id="UP000053477"/>
    </source>
</evidence>
<feature type="compositionally biased region" description="Basic and acidic residues" evidence="1">
    <location>
        <begin position="196"/>
        <end position="206"/>
    </location>
</feature>
<organism evidence="2 3">
    <name type="scientific">Schizopora paradoxa</name>
    <dbReference type="NCBI Taxonomy" id="27342"/>
    <lineage>
        <taxon>Eukaryota</taxon>
        <taxon>Fungi</taxon>
        <taxon>Dikarya</taxon>
        <taxon>Basidiomycota</taxon>
        <taxon>Agaricomycotina</taxon>
        <taxon>Agaricomycetes</taxon>
        <taxon>Hymenochaetales</taxon>
        <taxon>Schizoporaceae</taxon>
        <taxon>Schizopora</taxon>
    </lineage>
</organism>
<keyword evidence="3" id="KW-1185">Reference proteome</keyword>
<gene>
    <name evidence="2" type="ORF">SCHPADRAFT_893381</name>
</gene>